<organism evidence="4 5">
    <name type="scientific">Phytophthora fragariae</name>
    <dbReference type="NCBI Taxonomy" id="53985"/>
    <lineage>
        <taxon>Eukaryota</taxon>
        <taxon>Sar</taxon>
        <taxon>Stramenopiles</taxon>
        <taxon>Oomycota</taxon>
        <taxon>Peronosporomycetes</taxon>
        <taxon>Peronosporales</taxon>
        <taxon>Peronosporaceae</taxon>
        <taxon>Phytophthora</taxon>
    </lineage>
</organism>
<evidence type="ECO:0000313" key="7">
    <source>
        <dbReference type="Proteomes" id="UP000476176"/>
    </source>
</evidence>
<keyword evidence="5" id="KW-1185">Reference proteome</keyword>
<evidence type="ECO:0000313" key="5">
    <source>
        <dbReference type="Proteomes" id="UP000433483"/>
    </source>
</evidence>
<dbReference type="EMBL" id="QXGB01000546">
    <property type="protein sequence ID" value="KAE9211135.1"/>
    <property type="molecule type" value="Genomic_DNA"/>
</dbReference>
<evidence type="ECO:0000313" key="3">
    <source>
        <dbReference type="EMBL" id="KAE9204160.1"/>
    </source>
</evidence>
<evidence type="ECO:0000313" key="4">
    <source>
        <dbReference type="EMBL" id="KAE9211135.1"/>
    </source>
</evidence>
<proteinExistence type="predicted"/>
<feature type="chain" id="PRO_5036166684" description="Secreted protein" evidence="1">
    <location>
        <begin position="24"/>
        <end position="76"/>
    </location>
</feature>
<name>A0A6A3Y1M0_9STRA</name>
<dbReference type="Proteomes" id="UP000476176">
    <property type="component" value="Unassembled WGS sequence"/>
</dbReference>
<feature type="signal peptide" evidence="1">
    <location>
        <begin position="1"/>
        <end position="23"/>
    </location>
</feature>
<dbReference type="EMBL" id="QXGC01001382">
    <property type="protein sequence ID" value="KAE9204160.1"/>
    <property type="molecule type" value="Genomic_DNA"/>
</dbReference>
<dbReference type="Proteomes" id="UP000440732">
    <property type="component" value="Unassembled WGS sequence"/>
</dbReference>
<dbReference type="Proteomes" id="UP000433483">
    <property type="component" value="Unassembled WGS sequence"/>
</dbReference>
<evidence type="ECO:0008006" key="8">
    <source>
        <dbReference type="Google" id="ProtNLM"/>
    </source>
</evidence>
<accession>A0A6A3Y1M0</accession>
<gene>
    <name evidence="3" type="ORF">PF004_g17925</name>
    <name evidence="4" type="ORF">PF005_g11115</name>
    <name evidence="2" type="ORF">PF006_g12484</name>
</gene>
<evidence type="ECO:0000256" key="1">
    <source>
        <dbReference type="SAM" id="SignalP"/>
    </source>
</evidence>
<dbReference type="OrthoDB" id="10355876at2759"/>
<comment type="caution">
    <text evidence="4">The sequence shown here is derived from an EMBL/GenBank/DDBJ whole genome shotgun (WGS) entry which is preliminary data.</text>
</comment>
<sequence length="76" mass="8555">MWYILATCSLATFWQHAVLIAWGQKNTEQKISADPATRCSSPCACAAARGAVGAAPRIHKRYWTLSPARRHKRRRC</sequence>
<evidence type="ECO:0000313" key="2">
    <source>
        <dbReference type="EMBL" id="KAE9142408.1"/>
    </source>
</evidence>
<dbReference type="AlphaFoldDB" id="A0A6A3Y1M0"/>
<dbReference type="EMBL" id="QXGA01000704">
    <property type="protein sequence ID" value="KAE9142408.1"/>
    <property type="molecule type" value="Genomic_DNA"/>
</dbReference>
<keyword evidence="1" id="KW-0732">Signal</keyword>
<evidence type="ECO:0000313" key="6">
    <source>
        <dbReference type="Proteomes" id="UP000440732"/>
    </source>
</evidence>
<protein>
    <recommendedName>
        <fullName evidence="8">Secreted protein</fullName>
    </recommendedName>
</protein>
<reference evidence="5 6" key="1">
    <citation type="submission" date="2018-08" db="EMBL/GenBank/DDBJ databases">
        <title>Genomic investigation of the strawberry pathogen Phytophthora fragariae indicates pathogenicity is determined by transcriptional variation in three key races.</title>
        <authorList>
            <person name="Adams T.M."/>
            <person name="Armitage A.D."/>
            <person name="Sobczyk M.K."/>
            <person name="Bates H.J."/>
            <person name="Dunwell J.M."/>
            <person name="Nellist C.F."/>
            <person name="Harrison R.J."/>
        </authorList>
    </citation>
    <scope>NUCLEOTIDE SEQUENCE [LARGE SCALE GENOMIC DNA]</scope>
    <source>
        <strain evidence="3 7">BC-23</strain>
        <strain evidence="4 5">NOV-27</strain>
        <strain evidence="2 6">NOV-5</strain>
    </source>
</reference>